<keyword evidence="2" id="KW-1185">Reference proteome</keyword>
<dbReference type="OrthoDB" id="2681902at2759"/>
<organism evidence="1 2">
    <name type="scientific">Suillus subaureus</name>
    <dbReference type="NCBI Taxonomy" id="48587"/>
    <lineage>
        <taxon>Eukaryota</taxon>
        <taxon>Fungi</taxon>
        <taxon>Dikarya</taxon>
        <taxon>Basidiomycota</taxon>
        <taxon>Agaricomycotina</taxon>
        <taxon>Agaricomycetes</taxon>
        <taxon>Agaricomycetidae</taxon>
        <taxon>Boletales</taxon>
        <taxon>Suillineae</taxon>
        <taxon>Suillaceae</taxon>
        <taxon>Suillus</taxon>
    </lineage>
</organism>
<evidence type="ECO:0000313" key="1">
    <source>
        <dbReference type="EMBL" id="KAG1822759.1"/>
    </source>
</evidence>
<dbReference type="InterPro" id="IPR012334">
    <property type="entry name" value="Pectin_lyas_fold"/>
</dbReference>
<feature type="non-terminal residue" evidence="1">
    <location>
        <position position="191"/>
    </location>
</feature>
<dbReference type="AlphaFoldDB" id="A0A9P7EJW4"/>
<reference evidence="1" key="1">
    <citation type="journal article" date="2020" name="New Phytol.">
        <title>Comparative genomics reveals dynamic genome evolution in host specialist ectomycorrhizal fungi.</title>
        <authorList>
            <person name="Lofgren L.A."/>
            <person name="Nguyen N.H."/>
            <person name="Vilgalys R."/>
            <person name="Ruytinx J."/>
            <person name="Liao H.L."/>
            <person name="Branco S."/>
            <person name="Kuo A."/>
            <person name="LaButti K."/>
            <person name="Lipzen A."/>
            <person name="Andreopoulos W."/>
            <person name="Pangilinan J."/>
            <person name="Riley R."/>
            <person name="Hundley H."/>
            <person name="Na H."/>
            <person name="Barry K."/>
            <person name="Grigoriev I.V."/>
            <person name="Stajich J.E."/>
            <person name="Kennedy P.G."/>
        </authorList>
    </citation>
    <scope>NUCLEOTIDE SEQUENCE</scope>
    <source>
        <strain evidence="1">MN1</strain>
    </source>
</reference>
<comment type="caution">
    <text evidence="1">The sequence shown here is derived from an EMBL/GenBank/DDBJ whole genome shotgun (WGS) entry which is preliminary data.</text>
</comment>
<accession>A0A9P7EJW4</accession>
<dbReference type="Proteomes" id="UP000807769">
    <property type="component" value="Unassembled WGS sequence"/>
</dbReference>
<sequence length="191" mass="21317">TAGSYFNNQEDLNIVVQVGTPGLQGITEITDIIFMTQGPTAGTIVMEWNVHDPFDQQGAAGMWDSHIWRVPFNLIWVHPLIYGECPSGTYSSACFPAFLDLHITYGATALEGTWVWLADYDLDGFDQLTLFSGRGILSHSQGPVLRILWYVSYFHLNFVGHSTLIPDLHPLQNACHKAIVHLTTHLKSHPL</sequence>
<dbReference type="EMBL" id="JABBWG010000005">
    <property type="protein sequence ID" value="KAG1822759.1"/>
    <property type="molecule type" value="Genomic_DNA"/>
</dbReference>
<evidence type="ECO:0000313" key="2">
    <source>
        <dbReference type="Proteomes" id="UP000807769"/>
    </source>
</evidence>
<proteinExistence type="predicted"/>
<gene>
    <name evidence="1" type="ORF">BJ212DRAFT_1263475</name>
</gene>
<dbReference type="GeneID" id="64624366"/>
<name>A0A9P7EJW4_9AGAM</name>
<protein>
    <submittedName>
        <fullName evidence="1">Uncharacterized protein</fullName>
    </submittedName>
</protein>
<dbReference type="Gene3D" id="2.160.20.10">
    <property type="entry name" value="Single-stranded right-handed beta-helix, Pectin lyase-like"/>
    <property type="match status" value="1"/>
</dbReference>
<dbReference type="RefSeq" id="XP_041197165.1">
    <property type="nucleotide sequence ID" value="XM_041330349.1"/>
</dbReference>